<dbReference type="InterPro" id="IPR036265">
    <property type="entry name" value="HIT-like_sf"/>
</dbReference>
<dbReference type="PANTHER" id="PTHR46648">
    <property type="entry name" value="HIT FAMILY PROTEIN 1"/>
    <property type="match status" value="1"/>
</dbReference>
<dbReference type="EMBL" id="MFKM01000007">
    <property type="protein sequence ID" value="OGG43694.1"/>
    <property type="molecule type" value="Genomic_DNA"/>
</dbReference>
<protein>
    <recommendedName>
        <fullName evidence="4">HIT domain-containing protein</fullName>
    </recommendedName>
</protein>
<evidence type="ECO:0000259" key="4">
    <source>
        <dbReference type="PROSITE" id="PS51084"/>
    </source>
</evidence>
<dbReference type="GO" id="GO:0009117">
    <property type="term" value="P:nucleotide metabolic process"/>
    <property type="evidence" value="ECO:0007669"/>
    <property type="project" value="TreeGrafter"/>
</dbReference>
<comment type="caution">
    <text evidence="5">The sequence shown here is derived from an EMBL/GenBank/DDBJ whole genome shotgun (WGS) entry which is preliminary data.</text>
</comment>
<evidence type="ECO:0000256" key="2">
    <source>
        <dbReference type="PIRSR" id="PIRSR601310-3"/>
    </source>
</evidence>
<feature type="short sequence motif" description="Histidine triad motif" evidence="2 3">
    <location>
        <begin position="96"/>
        <end position="100"/>
    </location>
</feature>
<dbReference type="InterPro" id="IPR039384">
    <property type="entry name" value="HINT"/>
</dbReference>
<organism evidence="5 6">
    <name type="scientific">Candidatus Jorgensenbacteria bacterium RIFCSPLOWO2_12_FULL_42_11</name>
    <dbReference type="NCBI Taxonomy" id="1798473"/>
    <lineage>
        <taxon>Bacteria</taxon>
        <taxon>Candidatus Joergenseniibacteriota</taxon>
    </lineage>
</organism>
<dbReference type="PROSITE" id="PS00892">
    <property type="entry name" value="HIT_1"/>
    <property type="match status" value="1"/>
</dbReference>
<name>A0A1F6C3C1_9BACT</name>
<feature type="active site" description="Tele-AMP-histidine intermediate" evidence="1">
    <location>
        <position position="98"/>
    </location>
</feature>
<reference evidence="5 6" key="1">
    <citation type="journal article" date="2016" name="Nat. Commun.">
        <title>Thousands of microbial genomes shed light on interconnected biogeochemical processes in an aquifer system.</title>
        <authorList>
            <person name="Anantharaman K."/>
            <person name="Brown C.T."/>
            <person name="Hug L.A."/>
            <person name="Sharon I."/>
            <person name="Castelle C.J."/>
            <person name="Probst A.J."/>
            <person name="Thomas B.C."/>
            <person name="Singh A."/>
            <person name="Wilkins M.J."/>
            <person name="Karaoz U."/>
            <person name="Brodie E.L."/>
            <person name="Williams K.H."/>
            <person name="Hubbard S.S."/>
            <person name="Banfield J.F."/>
        </authorList>
    </citation>
    <scope>NUCLEOTIDE SEQUENCE [LARGE SCALE GENOMIC DNA]</scope>
</reference>
<dbReference type="STRING" id="1798473.A3G50_00820"/>
<dbReference type="CDD" id="cd01277">
    <property type="entry name" value="HINT_subgroup"/>
    <property type="match status" value="1"/>
</dbReference>
<dbReference type="Gene3D" id="3.30.428.10">
    <property type="entry name" value="HIT-like"/>
    <property type="match status" value="1"/>
</dbReference>
<dbReference type="PANTHER" id="PTHR46648:SF1">
    <property type="entry name" value="ADENOSINE 5'-MONOPHOSPHORAMIDASE HNT1"/>
    <property type="match status" value="1"/>
</dbReference>
<accession>A0A1F6C3C1</accession>
<dbReference type="PROSITE" id="PS51084">
    <property type="entry name" value="HIT_2"/>
    <property type="match status" value="1"/>
</dbReference>
<evidence type="ECO:0000313" key="6">
    <source>
        <dbReference type="Proteomes" id="UP000176633"/>
    </source>
</evidence>
<evidence type="ECO:0000313" key="5">
    <source>
        <dbReference type="EMBL" id="OGG43694.1"/>
    </source>
</evidence>
<evidence type="ECO:0000256" key="3">
    <source>
        <dbReference type="PROSITE-ProRule" id="PRU00464"/>
    </source>
</evidence>
<gene>
    <name evidence="5" type="ORF">A3G50_00820</name>
</gene>
<dbReference type="InterPro" id="IPR001310">
    <property type="entry name" value="Histidine_triad_HIT"/>
</dbReference>
<dbReference type="GO" id="GO:0003824">
    <property type="term" value="F:catalytic activity"/>
    <property type="evidence" value="ECO:0007669"/>
    <property type="project" value="InterPro"/>
</dbReference>
<dbReference type="AlphaFoldDB" id="A0A1F6C3C1"/>
<feature type="domain" description="HIT" evidence="4">
    <location>
        <begin position="4"/>
        <end position="111"/>
    </location>
</feature>
<dbReference type="InterPro" id="IPR011146">
    <property type="entry name" value="HIT-like"/>
</dbReference>
<dbReference type="Pfam" id="PF01230">
    <property type="entry name" value="HIT"/>
    <property type="match status" value="1"/>
</dbReference>
<evidence type="ECO:0000256" key="1">
    <source>
        <dbReference type="PIRSR" id="PIRSR601310-1"/>
    </source>
</evidence>
<dbReference type="SUPFAM" id="SSF54197">
    <property type="entry name" value="HIT-like"/>
    <property type="match status" value="1"/>
</dbReference>
<dbReference type="InterPro" id="IPR019808">
    <property type="entry name" value="Histidine_triad_CS"/>
</dbReference>
<sequence>MDCLFCKIIKKEIPAEIIYEDDRSLAILDINPRAPGHAMVMPKIHSQTILDLPENKLGLLFEAVKKVAGLIQKGLKPEGFTIGINQGRISGQVIDHLHVHVIPRFEGDGGASVHSVVNNPPKESLKDIADKIKVKS</sequence>
<proteinExistence type="predicted"/>
<dbReference type="Proteomes" id="UP000176633">
    <property type="component" value="Unassembled WGS sequence"/>
</dbReference>
<dbReference type="PRINTS" id="PR00332">
    <property type="entry name" value="HISTRIAD"/>
</dbReference>